<evidence type="ECO:0000313" key="3">
    <source>
        <dbReference type="Proteomes" id="UP001499863"/>
    </source>
</evidence>
<dbReference type="Gene3D" id="3.40.33.10">
    <property type="entry name" value="CAP"/>
    <property type="match status" value="1"/>
</dbReference>
<dbReference type="EMBL" id="BAAAKJ010000327">
    <property type="protein sequence ID" value="GAA1407668.1"/>
    <property type="molecule type" value="Genomic_DNA"/>
</dbReference>
<dbReference type="SUPFAM" id="SSF55797">
    <property type="entry name" value="PR-1-like"/>
    <property type="match status" value="1"/>
</dbReference>
<evidence type="ECO:0000259" key="1">
    <source>
        <dbReference type="Pfam" id="PF00188"/>
    </source>
</evidence>
<dbReference type="Pfam" id="PF00188">
    <property type="entry name" value="CAP"/>
    <property type="match status" value="1"/>
</dbReference>
<reference evidence="2 3" key="1">
    <citation type="journal article" date="2019" name="Int. J. Syst. Evol. Microbiol.">
        <title>The Global Catalogue of Microorganisms (GCM) 10K type strain sequencing project: providing services to taxonomists for standard genome sequencing and annotation.</title>
        <authorList>
            <consortium name="The Broad Institute Genomics Platform"/>
            <consortium name="The Broad Institute Genome Sequencing Center for Infectious Disease"/>
            <person name="Wu L."/>
            <person name="Ma J."/>
        </authorList>
    </citation>
    <scope>NUCLEOTIDE SEQUENCE [LARGE SCALE GENOMIC DNA]</scope>
    <source>
        <strain evidence="2 3">JCM 12393</strain>
    </source>
</reference>
<protein>
    <recommendedName>
        <fullName evidence="1">SCP domain-containing protein</fullName>
    </recommendedName>
</protein>
<dbReference type="PRINTS" id="PR00837">
    <property type="entry name" value="V5TPXLIKE"/>
</dbReference>
<comment type="caution">
    <text evidence="2">The sequence shown here is derived from an EMBL/GenBank/DDBJ whole genome shotgun (WGS) entry which is preliminary data.</text>
</comment>
<dbReference type="PROSITE" id="PS01010">
    <property type="entry name" value="CRISP_2"/>
    <property type="match status" value="1"/>
</dbReference>
<keyword evidence="3" id="KW-1185">Reference proteome</keyword>
<evidence type="ECO:0000313" key="2">
    <source>
        <dbReference type="EMBL" id="GAA1407668.1"/>
    </source>
</evidence>
<dbReference type="InterPro" id="IPR014044">
    <property type="entry name" value="CAP_dom"/>
</dbReference>
<dbReference type="InterPro" id="IPR001283">
    <property type="entry name" value="CRISP-related"/>
</dbReference>
<proteinExistence type="predicted"/>
<dbReference type="InterPro" id="IPR035940">
    <property type="entry name" value="CAP_sf"/>
</dbReference>
<dbReference type="PANTHER" id="PTHR10334">
    <property type="entry name" value="CYSTEINE-RICH SECRETORY PROTEIN-RELATED"/>
    <property type="match status" value="1"/>
</dbReference>
<gene>
    <name evidence="2" type="ORF">GCM10009639_56730</name>
</gene>
<feature type="domain" description="SCP" evidence="1">
    <location>
        <begin position="1"/>
        <end position="57"/>
    </location>
</feature>
<organism evidence="2 3">
    <name type="scientific">Kitasatospora putterlickiae</name>
    <dbReference type="NCBI Taxonomy" id="221725"/>
    <lineage>
        <taxon>Bacteria</taxon>
        <taxon>Bacillati</taxon>
        <taxon>Actinomycetota</taxon>
        <taxon>Actinomycetes</taxon>
        <taxon>Kitasatosporales</taxon>
        <taxon>Streptomycetaceae</taxon>
        <taxon>Kitasatospora</taxon>
    </lineage>
</organism>
<accession>A0ABN1YGF7</accession>
<name>A0ABN1YGF7_9ACTN</name>
<sequence length="76" mass="8623">MDGWYAQHRDYDYARPDFSPATGLFTQVVWKSSTRLGCARAFGHGGTWYETYIVCSYSPPGNVLTQFAQNVLPPRD</sequence>
<dbReference type="Proteomes" id="UP001499863">
    <property type="component" value="Unassembled WGS sequence"/>
</dbReference>
<dbReference type="InterPro" id="IPR018244">
    <property type="entry name" value="Allrgn_V5/Tpx1_CS"/>
</dbReference>